<keyword evidence="3" id="KW-1185">Reference proteome</keyword>
<dbReference type="InterPro" id="IPR004045">
    <property type="entry name" value="Glutathione_S-Trfase_N"/>
</dbReference>
<gene>
    <name evidence="2" type="ORF">EXIGLDRAFT_615386</name>
</gene>
<dbReference type="Proteomes" id="UP000077266">
    <property type="component" value="Unassembled WGS sequence"/>
</dbReference>
<dbReference type="AlphaFoldDB" id="A0A165H9T3"/>
<accession>A0A165H9T3</accession>
<proteinExistence type="predicted"/>
<dbReference type="STRING" id="1314781.A0A165H9T3"/>
<dbReference type="Gene3D" id="3.40.30.10">
    <property type="entry name" value="Glutaredoxin"/>
    <property type="match status" value="1"/>
</dbReference>
<reference evidence="2 3" key="1">
    <citation type="journal article" date="2016" name="Mol. Biol. Evol.">
        <title>Comparative Genomics of Early-Diverging Mushroom-Forming Fungi Provides Insights into the Origins of Lignocellulose Decay Capabilities.</title>
        <authorList>
            <person name="Nagy L.G."/>
            <person name="Riley R."/>
            <person name="Tritt A."/>
            <person name="Adam C."/>
            <person name="Daum C."/>
            <person name="Floudas D."/>
            <person name="Sun H."/>
            <person name="Yadav J.S."/>
            <person name="Pangilinan J."/>
            <person name="Larsson K.H."/>
            <person name="Matsuura K."/>
            <person name="Barry K."/>
            <person name="Labutti K."/>
            <person name="Kuo R."/>
            <person name="Ohm R.A."/>
            <person name="Bhattacharya S.S."/>
            <person name="Shirouzu T."/>
            <person name="Yoshinaga Y."/>
            <person name="Martin F.M."/>
            <person name="Grigoriev I.V."/>
            <person name="Hibbett D.S."/>
        </authorList>
    </citation>
    <scope>NUCLEOTIDE SEQUENCE [LARGE SCALE GENOMIC DNA]</scope>
    <source>
        <strain evidence="2 3">HHB12029</strain>
    </source>
</reference>
<name>A0A165H9T3_EXIGL</name>
<sequence length="256" mass="28164">TMSAPITFYDISSNKGVWSPNTWKTRLALNFKGIPYKTQWLSFTEIEPFMKKLGAKPTGKKPAPDDAEDWYTCPVIAVPSADGSAPKLIEESDAIAEYLDAAYPGTPKLFPAGTRALQAAFAQFFVPQVMMPTIPVLLAGVPGILDETNAKYVEESRLRWYGAPLNTWAPLGSEKRAGIWKTAEEAWGKLATMYAKSDGVWLSGTQPVYADFLVVSVLAFAREVVQESEFTAMLKWHGGVWGKLWAASSPYLAKTD</sequence>
<dbReference type="InterPro" id="IPR054416">
    <property type="entry name" value="GST_UstS-like_C"/>
</dbReference>
<feature type="domain" description="GST N-terminal" evidence="1">
    <location>
        <begin position="9"/>
        <end position="107"/>
    </location>
</feature>
<evidence type="ECO:0000259" key="1">
    <source>
        <dbReference type="PROSITE" id="PS50404"/>
    </source>
</evidence>
<feature type="non-terminal residue" evidence="2">
    <location>
        <position position="1"/>
    </location>
</feature>
<dbReference type="OrthoDB" id="4951845at2759"/>
<dbReference type="Pfam" id="PF22041">
    <property type="entry name" value="GST_C_7"/>
    <property type="match status" value="1"/>
</dbReference>
<dbReference type="EMBL" id="KV426023">
    <property type="protein sequence ID" value="KZV91653.1"/>
    <property type="molecule type" value="Genomic_DNA"/>
</dbReference>
<dbReference type="PROSITE" id="PS50404">
    <property type="entry name" value="GST_NTER"/>
    <property type="match status" value="1"/>
</dbReference>
<protein>
    <recommendedName>
        <fullName evidence="1">GST N-terminal domain-containing protein</fullName>
    </recommendedName>
</protein>
<evidence type="ECO:0000313" key="3">
    <source>
        <dbReference type="Proteomes" id="UP000077266"/>
    </source>
</evidence>
<dbReference type="SUPFAM" id="SSF52833">
    <property type="entry name" value="Thioredoxin-like"/>
    <property type="match status" value="1"/>
</dbReference>
<evidence type="ECO:0000313" key="2">
    <source>
        <dbReference type="EMBL" id="KZV91653.1"/>
    </source>
</evidence>
<dbReference type="Pfam" id="PF13409">
    <property type="entry name" value="GST_N_2"/>
    <property type="match status" value="1"/>
</dbReference>
<dbReference type="InterPro" id="IPR036249">
    <property type="entry name" value="Thioredoxin-like_sf"/>
</dbReference>
<dbReference type="Gene3D" id="1.20.1050.10">
    <property type="match status" value="1"/>
</dbReference>
<organism evidence="2 3">
    <name type="scientific">Exidia glandulosa HHB12029</name>
    <dbReference type="NCBI Taxonomy" id="1314781"/>
    <lineage>
        <taxon>Eukaryota</taxon>
        <taxon>Fungi</taxon>
        <taxon>Dikarya</taxon>
        <taxon>Basidiomycota</taxon>
        <taxon>Agaricomycotina</taxon>
        <taxon>Agaricomycetes</taxon>
        <taxon>Auriculariales</taxon>
        <taxon>Exidiaceae</taxon>
        <taxon>Exidia</taxon>
    </lineage>
</organism>
<dbReference type="InParanoid" id="A0A165H9T3"/>